<dbReference type="InterPro" id="IPR007219">
    <property type="entry name" value="XnlR_reg_dom"/>
</dbReference>
<dbReference type="GO" id="GO:0005634">
    <property type="term" value="C:nucleus"/>
    <property type="evidence" value="ECO:0007669"/>
    <property type="project" value="UniProtKB-SubCell"/>
</dbReference>
<dbReference type="Pfam" id="PF00172">
    <property type="entry name" value="Zn_clus"/>
    <property type="match status" value="1"/>
</dbReference>
<evidence type="ECO:0000256" key="2">
    <source>
        <dbReference type="ARBA" id="ARBA00022723"/>
    </source>
</evidence>
<keyword evidence="3" id="KW-0805">Transcription regulation</keyword>
<dbReference type="STRING" id="1388766.A0A017SJS5"/>
<dbReference type="SMART" id="SM00906">
    <property type="entry name" value="Fungal_trans"/>
    <property type="match status" value="1"/>
</dbReference>
<dbReference type="CDD" id="cd12148">
    <property type="entry name" value="fungal_TF_MHR"/>
    <property type="match status" value="1"/>
</dbReference>
<feature type="region of interest" description="Disordered" evidence="7">
    <location>
        <begin position="608"/>
        <end position="644"/>
    </location>
</feature>
<reference evidence="11" key="1">
    <citation type="journal article" date="2014" name="Nat. Commun.">
        <title>Genomic adaptations of the halophilic Dead Sea filamentous fungus Eurotium rubrum.</title>
        <authorList>
            <person name="Kis-Papo T."/>
            <person name="Weig A.R."/>
            <person name="Riley R."/>
            <person name="Persoh D."/>
            <person name="Salamov A."/>
            <person name="Sun H."/>
            <person name="Lipzen A."/>
            <person name="Wasser S.P."/>
            <person name="Rambold G."/>
            <person name="Grigoriev I.V."/>
            <person name="Nevo E."/>
        </authorList>
    </citation>
    <scope>NUCLEOTIDE SEQUENCE [LARGE SCALE GENOMIC DNA]</scope>
    <source>
        <strain evidence="11">CBS 135680</strain>
    </source>
</reference>
<keyword evidence="11" id="KW-1185">Reference proteome</keyword>
<dbReference type="GO" id="GO:0008270">
    <property type="term" value="F:zinc ion binding"/>
    <property type="evidence" value="ECO:0007669"/>
    <property type="project" value="InterPro"/>
</dbReference>
<keyword evidence="8" id="KW-1133">Transmembrane helix</keyword>
<dbReference type="Pfam" id="PF04082">
    <property type="entry name" value="Fungal_trans"/>
    <property type="match status" value="1"/>
</dbReference>
<accession>A0A017SJS5</accession>
<dbReference type="PANTHER" id="PTHR47540">
    <property type="entry name" value="THIAMINE REPRESSIBLE GENES REGULATORY PROTEIN THI5"/>
    <property type="match status" value="1"/>
</dbReference>
<dbReference type="GO" id="GO:0006351">
    <property type="term" value="P:DNA-templated transcription"/>
    <property type="evidence" value="ECO:0007669"/>
    <property type="project" value="InterPro"/>
</dbReference>
<dbReference type="GO" id="GO:0045944">
    <property type="term" value="P:positive regulation of transcription by RNA polymerase II"/>
    <property type="evidence" value="ECO:0007669"/>
    <property type="project" value="TreeGrafter"/>
</dbReference>
<keyword evidence="8" id="KW-0812">Transmembrane</keyword>
<feature type="transmembrane region" description="Helical" evidence="8">
    <location>
        <begin position="524"/>
        <end position="543"/>
    </location>
</feature>
<dbReference type="GO" id="GO:0043565">
    <property type="term" value="F:sequence-specific DNA binding"/>
    <property type="evidence" value="ECO:0007669"/>
    <property type="project" value="TreeGrafter"/>
</dbReference>
<evidence type="ECO:0000256" key="1">
    <source>
        <dbReference type="ARBA" id="ARBA00004123"/>
    </source>
</evidence>
<dbReference type="Proteomes" id="UP000019804">
    <property type="component" value="Unassembled WGS sequence"/>
</dbReference>
<evidence type="ECO:0000256" key="8">
    <source>
        <dbReference type="SAM" id="Phobius"/>
    </source>
</evidence>
<evidence type="ECO:0000313" key="11">
    <source>
        <dbReference type="Proteomes" id="UP000019804"/>
    </source>
</evidence>
<dbReference type="EMBL" id="KK088416">
    <property type="protein sequence ID" value="EYE97218.1"/>
    <property type="molecule type" value="Genomic_DNA"/>
</dbReference>
<dbReference type="SUPFAM" id="SSF57701">
    <property type="entry name" value="Zn2/Cys6 DNA-binding domain"/>
    <property type="match status" value="1"/>
</dbReference>
<dbReference type="InterPro" id="IPR001138">
    <property type="entry name" value="Zn2Cys6_DnaBD"/>
</dbReference>
<name>A0A017SJS5_ASPRC</name>
<keyword evidence="4" id="KW-0238">DNA-binding</keyword>
<comment type="subcellular location">
    <subcellularLocation>
        <location evidence="1">Nucleus</location>
    </subcellularLocation>
</comment>
<feature type="region of interest" description="Disordered" evidence="7">
    <location>
        <begin position="1"/>
        <end position="20"/>
    </location>
</feature>
<keyword evidence="5" id="KW-0804">Transcription</keyword>
<keyword evidence="2" id="KW-0479">Metal-binding</keyword>
<dbReference type="Gene3D" id="4.10.240.10">
    <property type="entry name" value="Zn(2)-C6 fungal-type DNA-binding domain"/>
    <property type="match status" value="1"/>
</dbReference>
<dbReference type="InterPro" id="IPR036864">
    <property type="entry name" value="Zn2-C6_fun-type_DNA-bd_sf"/>
</dbReference>
<dbReference type="GO" id="GO:0000981">
    <property type="term" value="F:DNA-binding transcription factor activity, RNA polymerase II-specific"/>
    <property type="evidence" value="ECO:0007669"/>
    <property type="project" value="InterPro"/>
</dbReference>
<evidence type="ECO:0000256" key="6">
    <source>
        <dbReference type="ARBA" id="ARBA00023242"/>
    </source>
</evidence>
<dbReference type="RefSeq" id="XP_040640906.1">
    <property type="nucleotide sequence ID" value="XM_040783973.1"/>
</dbReference>
<dbReference type="PANTHER" id="PTHR47540:SF3">
    <property type="entry name" value="ZN(II)2CYS6 TRANSCRIPTION FACTOR (EUROFUNG)"/>
    <property type="match status" value="1"/>
</dbReference>
<dbReference type="CDD" id="cd00067">
    <property type="entry name" value="GAL4"/>
    <property type="match status" value="1"/>
</dbReference>
<dbReference type="SMART" id="SM00066">
    <property type="entry name" value="GAL4"/>
    <property type="match status" value="1"/>
</dbReference>
<dbReference type="OrthoDB" id="2579025at2759"/>
<evidence type="ECO:0000259" key="9">
    <source>
        <dbReference type="PROSITE" id="PS50048"/>
    </source>
</evidence>
<dbReference type="HOGENOM" id="CLU_009239_1_0_1"/>
<dbReference type="AlphaFoldDB" id="A0A017SJS5"/>
<evidence type="ECO:0000256" key="5">
    <source>
        <dbReference type="ARBA" id="ARBA00023163"/>
    </source>
</evidence>
<feature type="domain" description="Zn(2)-C6 fungal-type" evidence="9">
    <location>
        <begin position="23"/>
        <end position="52"/>
    </location>
</feature>
<feature type="compositionally biased region" description="Low complexity" evidence="7">
    <location>
        <begin position="1"/>
        <end position="12"/>
    </location>
</feature>
<evidence type="ECO:0000256" key="4">
    <source>
        <dbReference type="ARBA" id="ARBA00023125"/>
    </source>
</evidence>
<keyword evidence="6" id="KW-0539">Nucleus</keyword>
<gene>
    <name evidence="10" type="ORF">EURHEDRAFT_451742</name>
</gene>
<protein>
    <recommendedName>
        <fullName evidence="9">Zn(2)-C6 fungal-type domain-containing protein</fullName>
    </recommendedName>
</protein>
<evidence type="ECO:0000313" key="10">
    <source>
        <dbReference type="EMBL" id="EYE97218.1"/>
    </source>
</evidence>
<evidence type="ECO:0000256" key="7">
    <source>
        <dbReference type="SAM" id="MobiDB-lite"/>
    </source>
</evidence>
<dbReference type="InterPro" id="IPR051711">
    <property type="entry name" value="Stress_Response_Reg"/>
</dbReference>
<dbReference type="PROSITE" id="PS00463">
    <property type="entry name" value="ZN2_CY6_FUNGAL_1"/>
    <property type="match status" value="1"/>
</dbReference>
<proteinExistence type="predicted"/>
<organism evidence="10 11">
    <name type="scientific">Aspergillus ruber (strain CBS 135680)</name>
    <dbReference type="NCBI Taxonomy" id="1388766"/>
    <lineage>
        <taxon>Eukaryota</taxon>
        <taxon>Fungi</taxon>
        <taxon>Dikarya</taxon>
        <taxon>Ascomycota</taxon>
        <taxon>Pezizomycotina</taxon>
        <taxon>Eurotiomycetes</taxon>
        <taxon>Eurotiomycetidae</taxon>
        <taxon>Eurotiales</taxon>
        <taxon>Aspergillaceae</taxon>
        <taxon>Aspergillus</taxon>
        <taxon>Aspergillus subgen. Aspergillus</taxon>
    </lineage>
</organism>
<dbReference type="PROSITE" id="PS50048">
    <property type="entry name" value="ZN2_CY6_FUNGAL_2"/>
    <property type="match status" value="1"/>
</dbReference>
<sequence length="762" mass="84472">MTPNPASSSSSRRSAKRRKVTRACDACKSKKKACTGTIPCRPCVRAQSECKYNASYSRGALVTPQASDGACLHHVDTSSPVEAASAGGGSTAETPYESQDPDLVLDVAGQYCGPASAHSFLGRAVQNFSHTSRPSISTAPPDLETSSSPAVSIFSYGDRKVPGVDRTRFHWPDVRVARELVRRYFDFAAPTYRILHQGMVGKWVDDIYHPQSLSNPLSAATQATLLMVFATSLMFRGDPERIRDAGDDGWLHSELYYAMAESSLAHEVGMPTLGSVQARFLMVLYLLCSSRANQSWFTFGTVVQLLMCLGLHRDRPLNASASVEERITRECEKRVIWCAYTLDKYLSLILGRPRFLQEEDIDQELPAAVDDDDLGQEQPDGNSAHKDCTMNAPILHALLAQILSRAAKEQYAVRSISDAQQMQAIESLNEAIEAWHAQLPPILSGAIQPSSLIPLFRRQLTVLQLARFHAIMFVTRPLLLRNYAANLPGHESSYRHYLTTCVSAANDTISLILSFAKEEQLFPAFWYSQYIAFNALSAIYIYLIQMKRGRIPSCTTQDLHENVLYELAETAQHHLAQVTVRNAPSWRYSAILQGLRGEVNRVLHQDGFQSRGSTRPGHAKTNRAAAMRTPPVDPMFSPQPSSTAVYEGRPMEEEMTAPGYNILDPRAESLFGSFAMDGDPSLNFWPQLDCLPISAFSQACYVLFTDRCSVSGTLARIRGVSQQPANRMIYDILWTNRIPLSIVNPTGIKLFLMGYGYSVCLV</sequence>
<keyword evidence="8" id="KW-0472">Membrane</keyword>
<evidence type="ECO:0000256" key="3">
    <source>
        <dbReference type="ARBA" id="ARBA00023015"/>
    </source>
</evidence>
<dbReference type="GeneID" id="63699097"/>